<name>A0ACB7RGS5_HYAAI</name>
<evidence type="ECO:0000313" key="1">
    <source>
        <dbReference type="EMBL" id="KAH6921481.1"/>
    </source>
</evidence>
<accession>A0ACB7RGS5</accession>
<dbReference type="Proteomes" id="UP000821845">
    <property type="component" value="Chromosome 9"/>
</dbReference>
<comment type="caution">
    <text evidence="1">The sequence shown here is derived from an EMBL/GenBank/DDBJ whole genome shotgun (WGS) entry which is preliminary data.</text>
</comment>
<keyword evidence="2" id="KW-1185">Reference proteome</keyword>
<gene>
    <name evidence="1" type="ORF">HPB50_001455</name>
</gene>
<reference evidence="1" key="1">
    <citation type="submission" date="2020-05" db="EMBL/GenBank/DDBJ databases">
        <title>Large-scale comparative analyses of tick genomes elucidate their genetic diversity and vector capacities.</title>
        <authorList>
            <person name="Jia N."/>
            <person name="Wang J."/>
            <person name="Shi W."/>
            <person name="Du L."/>
            <person name="Sun Y."/>
            <person name="Zhan W."/>
            <person name="Jiang J."/>
            <person name="Wang Q."/>
            <person name="Zhang B."/>
            <person name="Ji P."/>
            <person name="Sakyi L.B."/>
            <person name="Cui X."/>
            <person name="Yuan T."/>
            <person name="Jiang B."/>
            <person name="Yang W."/>
            <person name="Lam T.T.-Y."/>
            <person name="Chang Q."/>
            <person name="Ding S."/>
            <person name="Wang X."/>
            <person name="Zhu J."/>
            <person name="Ruan X."/>
            <person name="Zhao L."/>
            <person name="Wei J."/>
            <person name="Que T."/>
            <person name="Du C."/>
            <person name="Cheng J."/>
            <person name="Dai P."/>
            <person name="Han X."/>
            <person name="Huang E."/>
            <person name="Gao Y."/>
            <person name="Liu J."/>
            <person name="Shao H."/>
            <person name="Ye R."/>
            <person name="Li L."/>
            <person name="Wei W."/>
            <person name="Wang X."/>
            <person name="Wang C."/>
            <person name="Yang T."/>
            <person name="Huo Q."/>
            <person name="Li W."/>
            <person name="Guo W."/>
            <person name="Chen H."/>
            <person name="Zhou L."/>
            <person name="Ni X."/>
            <person name="Tian J."/>
            <person name="Zhou Y."/>
            <person name="Sheng Y."/>
            <person name="Liu T."/>
            <person name="Pan Y."/>
            <person name="Xia L."/>
            <person name="Li J."/>
            <person name="Zhao F."/>
            <person name="Cao W."/>
        </authorList>
    </citation>
    <scope>NUCLEOTIDE SEQUENCE</scope>
    <source>
        <strain evidence="1">Hyas-2018</strain>
    </source>
</reference>
<organism evidence="1 2">
    <name type="scientific">Hyalomma asiaticum</name>
    <name type="common">Tick</name>
    <dbReference type="NCBI Taxonomy" id="266040"/>
    <lineage>
        <taxon>Eukaryota</taxon>
        <taxon>Metazoa</taxon>
        <taxon>Ecdysozoa</taxon>
        <taxon>Arthropoda</taxon>
        <taxon>Chelicerata</taxon>
        <taxon>Arachnida</taxon>
        <taxon>Acari</taxon>
        <taxon>Parasitiformes</taxon>
        <taxon>Ixodida</taxon>
        <taxon>Ixodoidea</taxon>
        <taxon>Ixodidae</taxon>
        <taxon>Hyalomminae</taxon>
        <taxon>Hyalomma</taxon>
    </lineage>
</organism>
<evidence type="ECO:0000313" key="2">
    <source>
        <dbReference type="Proteomes" id="UP000821845"/>
    </source>
</evidence>
<proteinExistence type="predicted"/>
<dbReference type="EMBL" id="CM023489">
    <property type="protein sequence ID" value="KAH6921481.1"/>
    <property type="molecule type" value="Genomic_DNA"/>
</dbReference>
<sequence>MRIEADRFPSSIDSDLPAKVGLSVCVGSRDRIGKWVPMRGGRCVSGYQTHLFVSMSRNGTVHWFLIFGVQEAATCVYSTEAAFLPTVHLQDLARGYSYKTPSKPHWRAPFPVLSCNHTAGHPQEPHTHPHWRATLFLCPLHLVFFKERGSCGPHAYPHRFLIFGVQEASTYVSSTEAAFLPSVHLHDIL</sequence>
<protein>
    <submittedName>
        <fullName evidence="1">Uncharacterized protein</fullName>
    </submittedName>
</protein>